<evidence type="ECO:0000256" key="1">
    <source>
        <dbReference type="SAM" id="Phobius"/>
    </source>
</evidence>
<keyword evidence="1" id="KW-0472">Membrane</keyword>
<comment type="caution">
    <text evidence="2">The sequence shown here is derived from an EMBL/GenBank/DDBJ whole genome shotgun (WGS) entry which is preliminary data.</text>
</comment>
<sequence length="411" mass="48558">METNQLFTKRMKSSWSHALQIIVTVLRGGGTLIIAMILFLSISFAYIQLLDLLPTDFPITWVLAILLAFLLTFSQVRTWIQVPDLVFLLPMEAKMKSYFRTSFLYSWVVDAIRLGFLWGFAYPLYMARIGSLLPFLLTYLILVVLLAWNLYMNWLQLRLTSRQNPWSLKGIRLLQWLINAGLVVVILDQRWLFLCVATIVPLIFGWGVRNWTPTFPYPWSDLQKREQRTLARYYSLARLFVDMPNKEEPIKKRTWLIFLFKHSPLKTDPFSYLYWRSFLRRGENFAIYLRLMFWAVIMLLFLPYPWVALLIPPITLWMFATQLAEIASSRRYPIWITLYPVPISKQKEALIQLGQVLLGFQALILSLLLLFFPWVPTLWLWGGWALNGITVFLLSQFLLPYSWKKQSQRNF</sequence>
<name>A0A4R3LDW7_9BACL</name>
<dbReference type="InterPro" id="IPR010288">
    <property type="entry name" value="EcsB_ABC"/>
</dbReference>
<dbReference type="AlphaFoldDB" id="A0A4R3LDW7"/>
<dbReference type="EMBL" id="SMAG01000001">
    <property type="protein sequence ID" value="TCS96514.1"/>
    <property type="molecule type" value="Genomic_DNA"/>
</dbReference>
<feature type="transmembrane region" description="Helical" evidence="1">
    <location>
        <begin position="166"/>
        <end position="185"/>
    </location>
</feature>
<dbReference type="GO" id="GO:0016020">
    <property type="term" value="C:membrane"/>
    <property type="evidence" value="ECO:0007669"/>
    <property type="project" value="InterPro"/>
</dbReference>
<proteinExistence type="predicted"/>
<organism evidence="2 3">
    <name type="scientific">Hazenella coriacea</name>
    <dbReference type="NCBI Taxonomy" id="1179467"/>
    <lineage>
        <taxon>Bacteria</taxon>
        <taxon>Bacillati</taxon>
        <taxon>Bacillota</taxon>
        <taxon>Bacilli</taxon>
        <taxon>Bacillales</taxon>
        <taxon>Thermoactinomycetaceae</taxon>
        <taxon>Hazenella</taxon>
    </lineage>
</organism>
<feature type="transmembrane region" description="Helical" evidence="1">
    <location>
        <begin position="101"/>
        <end position="120"/>
    </location>
</feature>
<keyword evidence="1" id="KW-0812">Transmembrane</keyword>
<dbReference type="Pfam" id="PF05975">
    <property type="entry name" value="EcsB"/>
    <property type="match status" value="1"/>
</dbReference>
<dbReference type="PIRSF" id="PIRSF037259">
    <property type="entry name" value="EcsB_ABC"/>
    <property type="match status" value="1"/>
</dbReference>
<feature type="transmembrane region" description="Helical" evidence="1">
    <location>
        <begin position="378"/>
        <end position="399"/>
    </location>
</feature>
<feature type="transmembrane region" description="Helical" evidence="1">
    <location>
        <begin position="21"/>
        <end position="47"/>
    </location>
</feature>
<dbReference type="RefSeq" id="WP_131922922.1">
    <property type="nucleotide sequence ID" value="NZ_SMAG01000001.1"/>
</dbReference>
<keyword evidence="3" id="KW-1185">Reference proteome</keyword>
<keyword evidence="1" id="KW-1133">Transmembrane helix</keyword>
<dbReference type="Proteomes" id="UP000294937">
    <property type="component" value="Unassembled WGS sequence"/>
</dbReference>
<feature type="transmembrane region" description="Helical" evidence="1">
    <location>
        <begin position="132"/>
        <end position="154"/>
    </location>
</feature>
<feature type="transmembrane region" description="Helical" evidence="1">
    <location>
        <begin position="191"/>
        <end position="208"/>
    </location>
</feature>
<reference evidence="2 3" key="1">
    <citation type="submission" date="2019-03" db="EMBL/GenBank/DDBJ databases">
        <title>Genomic Encyclopedia of Type Strains, Phase IV (KMG-IV): sequencing the most valuable type-strain genomes for metagenomic binning, comparative biology and taxonomic classification.</title>
        <authorList>
            <person name="Goeker M."/>
        </authorList>
    </citation>
    <scope>NUCLEOTIDE SEQUENCE [LARGE SCALE GENOMIC DNA]</scope>
    <source>
        <strain evidence="2 3">DSM 45707</strain>
    </source>
</reference>
<accession>A0A4R3LDW7</accession>
<gene>
    <name evidence="2" type="ORF">EDD58_101147</name>
</gene>
<evidence type="ECO:0000313" key="2">
    <source>
        <dbReference type="EMBL" id="TCS96514.1"/>
    </source>
</evidence>
<feature type="transmembrane region" description="Helical" evidence="1">
    <location>
        <begin position="349"/>
        <end position="372"/>
    </location>
</feature>
<feature type="transmembrane region" description="Helical" evidence="1">
    <location>
        <begin position="59"/>
        <end position="80"/>
    </location>
</feature>
<feature type="transmembrane region" description="Helical" evidence="1">
    <location>
        <begin position="285"/>
        <end position="304"/>
    </location>
</feature>
<protein>
    <submittedName>
        <fullName evidence="2">ABC-2 type transport system permease protein</fullName>
    </submittedName>
</protein>
<evidence type="ECO:0000313" key="3">
    <source>
        <dbReference type="Proteomes" id="UP000294937"/>
    </source>
</evidence>
<dbReference type="OrthoDB" id="2447941at2"/>